<dbReference type="EMBL" id="JANTQA010000016">
    <property type="protein sequence ID" value="KAJ3447380.1"/>
    <property type="molecule type" value="Genomic_DNA"/>
</dbReference>
<dbReference type="Proteomes" id="UP001146793">
    <property type="component" value="Unassembled WGS sequence"/>
</dbReference>
<comment type="similarity">
    <text evidence="1">Belongs to the TRAFAC class translation factor GTPase superfamily. Classic translation factor GTPase family. EF-Tu/EF-1A subfamily.</text>
</comment>
<evidence type="ECO:0000313" key="7">
    <source>
        <dbReference type="EMBL" id="KAJ3447380.1"/>
    </source>
</evidence>
<feature type="domain" description="Tr-type G" evidence="4">
    <location>
        <begin position="6"/>
        <end position="219"/>
    </location>
</feature>
<dbReference type="GO" id="GO:0003746">
    <property type="term" value="F:translation elongation factor activity"/>
    <property type="evidence" value="ECO:0007669"/>
    <property type="project" value="UniProtKB-KW"/>
</dbReference>
<dbReference type="Pfam" id="PF00009">
    <property type="entry name" value="GTP_EFTU"/>
    <property type="match status" value="1"/>
</dbReference>
<name>A0AAV8A1F2_9EUKA</name>
<dbReference type="AlphaFoldDB" id="A0AAV8A1F2"/>
<evidence type="ECO:0000256" key="1">
    <source>
        <dbReference type="ARBA" id="ARBA00007249"/>
    </source>
</evidence>
<organism evidence="7 8">
    <name type="scientific">Anaeramoeba flamelloides</name>
    <dbReference type="NCBI Taxonomy" id="1746091"/>
    <lineage>
        <taxon>Eukaryota</taxon>
        <taxon>Metamonada</taxon>
        <taxon>Anaeramoebidae</taxon>
        <taxon>Anaeramoeba</taxon>
    </lineage>
</organism>
<keyword evidence="3" id="KW-0342">GTP-binding</keyword>
<dbReference type="InterPro" id="IPR027417">
    <property type="entry name" value="P-loop_NTPase"/>
</dbReference>
<evidence type="ECO:0000259" key="5">
    <source>
        <dbReference type="Pfam" id="PF03144"/>
    </source>
</evidence>
<feature type="domain" description="Translation elongation factor EFTu-like" evidence="5">
    <location>
        <begin position="245"/>
        <end position="311"/>
    </location>
</feature>
<feature type="domain" description="GTP-eEF1A C-terminal" evidence="6">
    <location>
        <begin position="325"/>
        <end position="423"/>
    </location>
</feature>
<dbReference type="Pfam" id="PF22594">
    <property type="entry name" value="GTP-eEF1A_C"/>
    <property type="match status" value="1"/>
</dbReference>
<evidence type="ECO:0000313" key="8">
    <source>
        <dbReference type="Proteomes" id="UP001146793"/>
    </source>
</evidence>
<sequence>MNKNDTFNISVLGANNCGKSTICGHMLLQLGLFSEDDFGILEGDTCDLGHEGYEYAWITNNLQNERKRDLTIENHICTIELEDRHLFLYDTPGHKRFLNQSVKCAAFTGVYLIVLDESILSVTENSKSGYMEFLKWKRIYEPRHTLVAVNKMDCKEISWSEDKFNQITEKFREMAKEFEVDFTDVPFVPVSGFLGENLIKKGEKLNWYKGPTLLDALKQLPAIERYQDEPLRISVLKKYPLSGEGTVIDGIIVSGTLEEKEEINILPSSFETVVNSIQFQQKSVKSAIAGDLVGILLPKGAKSHLGVGSIIESKNNKILKKCKQIVANLHVIENCHKIKAGYSPPFYFHTARLSSRIIKLTSQFDRKTGELIKENPPFLVNGESCKVVINLNKPLAVTTFEESNVLGKFIFRDHGMTLGYGYIIEVRESIN</sequence>
<reference evidence="7" key="1">
    <citation type="submission" date="2022-08" db="EMBL/GenBank/DDBJ databases">
        <title>Novel sulphate-reducing endosymbionts in the free-living metamonad Anaeramoeba.</title>
        <authorList>
            <person name="Jerlstrom-Hultqvist J."/>
            <person name="Cepicka I."/>
            <person name="Gallot-Lavallee L."/>
            <person name="Salas-Leiva D."/>
            <person name="Curtis B.A."/>
            <person name="Zahonova K."/>
            <person name="Pipaliya S."/>
            <person name="Dacks J."/>
            <person name="Roger A.J."/>
        </authorList>
    </citation>
    <scope>NUCLEOTIDE SEQUENCE</scope>
    <source>
        <strain evidence="7">Busselton2</strain>
    </source>
</reference>
<dbReference type="InterPro" id="IPR004161">
    <property type="entry name" value="EFTu-like_2"/>
</dbReference>
<dbReference type="SUPFAM" id="SSF50447">
    <property type="entry name" value="Translation proteins"/>
    <property type="match status" value="1"/>
</dbReference>
<keyword evidence="7" id="KW-0251">Elongation factor</keyword>
<keyword evidence="7" id="KW-0648">Protein biosynthesis</keyword>
<dbReference type="CDD" id="cd01342">
    <property type="entry name" value="Translation_Factor_II_like"/>
    <property type="match status" value="1"/>
</dbReference>
<evidence type="ECO:0000259" key="4">
    <source>
        <dbReference type="Pfam" id="PF00009"/>
    </source>
</evidence>
<evidence type="ECO:0000256" key="3">
    <source>
        <dbReference type="ARBA" id="ARBA00023134"/>
    </source>
</evidence>
<dbReference type="InterPro" id="IPR050100">
    <property type="entry name" value="TRAFAC_GTPase_members"/>
</dbReference>
<accession>A0AAV8A1F2</accession>
<evidence type="ECO:0000256" key="2">
    <source>
        <dbReference type="ARBA" id="ARBA00022741"/>
    </source>
</evidence>
<dbReference type="Gene3D" id="2.40.30.10">
    <property type="entry name" value="Translation factors"/>
    <property type="match status" value="2"/>
</dbReference>
<dbReference type="GO" id="GO:0005525">
    <property type="term" value="F:GTP binding"/>
    <property type="evidence" value="ECO:0007669"/>
    <property type="project" value="UniProtKB-KW"/>
</dbReference>
<dbReference type="InterPro" id="IPR009001">
    <property type="entry name" value="Transl_elong_EF1A/Init_IF2_C"/>
</dbReference>
<protein>
    <submittedName>
        <fullName evidence="7">Elongation factor 1-alpha</fullName>
    </submittedName>
</protein>
<gene>
    <name evidence="7" type="ORF">M0812_07610</name>
</gene>
<evidence type="ECO:0000259" key="6">
    <source>
        <dbReference type="Pfam" id="PF22594"/>
    </source>
</evidence>
<dbReference type="InterPro" id="IPR009000">
    <property type="entry name" value="Transl_B-barrel_sf"/>
</dbReference>
<proteinExistence type="inferred from homology"/>
<dbReference type="SUPFAM" id="SSF50465">
    <property type="entry name" value="EF-Tu/eEF-1alpha/eIF2-gamma C-terminal domain"/>
    <property type="match status" value="1"/>
</dbReference>
<comment type="caution">
    <text evidence="7">The sequence shown here is derived from an EMBL/GenBank/DDBJ whole genome shotgun (WGS) entry which is preliminary data.</text>
</comment>
<dbReference type="Gene3D" id="3.40.50.300">
    <property type="entry name" value="P-loop containing nucleotide triphosphate hydrolases"/>
    <property type="match status" value="1"/>
</dbReference>
<dbReference type="PANTHER" id="PTHR23115">
    <property type="entry name" value="TRANSLATION FACTOR"/>
    <property type="match status" value="1"/>
</dbReference>
<dbReference type="Pfam" id="PF03144">
    <property type="entry name" value="GTP_EFTU_D2"/>
    <property type="match status" value="1"/>
</dbReference>
<dbReference type="GO" id="GO:0003924">
    <property type="term" value="F:GTPase activity"/>
    <property type="evidence" value="ECO:0007669"/>
    <property type="project" value="InterPro"/>
</dbReference>
<keyword evidence="2" id="KW-0547">Nucleotide-binding</keyword>
<dbReference type="InterPro" id="IPR000795">
    <property type="entry name" value="T_Tr_GTP-bd_dom"/>
</dbReference>
<dbReference type="InterPro" id="IPR054696">
    <property type="entry name" value="GTP-eEF1A_C"/>
</dbReference>
<dbReference type="SUPFAM" id="SSF52540">
    <property type="entry name" value="P-loop containing nucleoside triphosphate hydrolases"/>
    <property type="match status" value="1"/>
</dbReference>